<gene>
    <name evidence="1" type="ORF">CTEN210_02772</name>
</gene>
<dbReference type="EMBL" id="BLLK01000022">
    <property type="protein sequence ID" value="GFH46298.1"/>
    <property type="molecule type" value="Genomic_DNA"/>
</dbReference>
<dbReference type="Proteomes" id="UP001054902">
    <property type="component" value="Unassembled WGS sequence"/>
</dbReference>
<sequence>MRLEIVDGLKTLFYDGSDICNEDYEYEIYRMKNLDRDGISEEEWDEDSDTEFFVALRLSDECSTYFQERQSWEQVIVLDWVTVIPEKAFIDCYNIKKVIFANTVTEIKSCAFACCRSLVHFKQSIHLERIEDGAFIGCNLYSMFIPPSCRSIGSNDKYRGVFRCNTNLKILNVPQTTHIYNGCNIIEDTKLFKDFSFQENRPLIPDSFPDFHDEIHNWIKNINHEETCALHRACSSYHPLLEVIYAIIERKGLRAFNDKNIIGVTPPMYLKENPYAEITEAEVIRDYILTQLDEKK</sequence>
<dbReference type="Gene3D" id="3.80.10.10">
    <property type="entry name" value="Ribonuclease Inhibitor"/>
    <property type="match status" value="1"/>
</dbReference>
<evidence type="ECO:0000313" key="1">
    <source>
        <dbReference type="EMBL" id="GFH46298.1"/>
    </source>
</evidence>
<keyword evidence="2" id="KW-1185">Reference proteome</keyword>
<dbReference type="Pfam" id="PF13306">
    <property type="entry name" value="LRR_5"/>
    <property type="match status" value="1"/>
</dbReference>
<evidence type="ECO:0000313" key="2">
    <source>
        <dbReference type="Proteomes" id="UP001054902"/>
    </source>
</evidence>
<reference evidence="1 2" key="1">
    <citation type="journal article" date="2021" name="Sci. Rep.">
        <title>The genome of the diatom Chaetoceros tenuissimus carries an ancient integrated fragment of an extant virus.</title>
        <authorList>
            <person name="Hongo Y."/>
            <person name="Kimura K."/>
            <person name="Takaki Y."/>
            <person name="Yoshida Y."/>
            <person name="Baba S."/>
            <person name="Kobayashi G."/>
            <person name="Nagasaki K."/>
            <person name="Hano T."/>
            <person name="Tomaru Y."/>
        </authorList>
    </citation>
    <scope>NUCLEOTIDE SEQUENCE [LARGE SCALE GENOMIC DNA]</scope>
    <source>
        <strain evidence="1 2">NIES-3715</strain>
    </source>
</reference>
<dbReference type="InterPro" id="IPR032675">
    <property type="entry name" value="LRR_dom_sf"/>
</dbReference>
<name>A0AAD3CI54_9STRA</name>
<accession>A0AAD3CI54</accession>
<dbReference type="InterPro" id="IPR026906">
    <property type="entry name" value="LRR_5"/>
</dbReference>
<comment type="caution">
    <text evidence="1">The sequence shown here is derived from an EMBL/GenBank/DDBJ whole genome shotgun (WGS) entry which is preliminary data.</text>
</comment>
<proteinExistence type="predicted"/>
<organism evidence="1 2">
    <name type="scientific">Chaetoceros tenuissimus</name>
    <dbReference type="NCBI Taxonomy" id="426638"/>
    <lineage>
        <taxon>Eukaryota</taxon>
        <taxon>Sar</taxon>
        <taxon>Stramenopiles</taxon>
        <taxon>Ochrophyta</taxon>
        <taxon>Bacillariophyta</taxon>
        <taxon>Coscinodiscophyceae</taxon>
        <taxon>Chaetocerotophycidae</taxon>
        <taxon>Chaetocerotales</taxon>
        <taxon>Chaetocerotaceae</taxon>
        <taxon>Chaetoceros</taxon>
    </lineage>
</organism>
<dbReference type="AlphaFoldDB" id="A0AAD3CI54"/>
<dbReference type="SUPFAM" id="SSF52058">
    <property type="entry name" value="L domain-like"/>
    <property type="match status" value="1"/>
</dbReference>
<protein>
    <submittedName>
        <fullName evidence="1">Uncharacterized protein</fullName>
    </submittedName>
</protein>